<dbReference type="AlphaFoldDB" id="A0A2P6MJV0"/>
<protein>
    <submittedName>
        <fullName evidence="1">Uncharacterized protein</fullName>
    </submittedName>
</protein>
<dbReference type="Proteomes" id="UP000243650">
    <property type="component" value="Unassembled WGS sequence"/>
</dbReference>
<evidence type="ECO:0000313" key="1">
    <source>
        <dbReference type="EMBL" id="PRO66543.1"/>
    </source>
</evidence>
<accession>A0A2P6MJV0</accession>
<organism evidence="1 2">
    <name type="scientific">Alkalicoccus urumqiensis</name>
    <name type="common">Bacillus urumqiensis</name>
    <dbReference type="NCBI Taxonomy" id="1548213"/>
    <lineage>
        <taxon>Bacteria</taxon>
        <taxon>Bacillati</taxon>
        <taxon>Bacillota</taxon>
        <taxon>Bacilli</taxon>
        <taxon>Bacillales</taxon>
        <taxon>Bacillaceae</taxon>
        <taxon>Alkalicoccus</taxon>
    </lineage>
</organism>
<sequence>MFGRLFARDYQSWQLPEFNIMDAHHLVQAVQERPAFIRADDVLGGAGTEGRYVFFESSRDALFVFRFPLTNFMNVYVHERGSDGLFGRDDGIKAASVSVSGYKPEEHDVTYVECGWWIDHLNGLFRYLIDVSSQEHSGQLSDDHYAYLRRLEQASAAKENDLADMFRR</sequence>
<evidence type="ECO:0000313" key="2">
    <source>
        <dbReference type="Proteomes" id="UP000243650"/>
    </source>
</evidence>
<dbReference type="OrthoDB" id="2885523at2"/>
<dbReference type="RefSeq" id="WP_105958180.1">
    <property type="nucleotide sequence ID" value="NZ_PVNS01000003.1"/>
</dbReference>
<gene>
    <name evidence="1" type="ORF">C6I21_04150</name>
</gene>
<reference evidence="1 2" key="1">
    <citation type="submission" date="2018-03" db="EMBL/GenBank/DDBJ databases">
        <title>Bacillus urumqiensis sp. nov., a moderately haloalkaliphilic bacterium isolated from a salt lake.</title>
        <authorList>
            <person name="Zhao B."/>
            <person name="Liao Z."/>
        </authorList>
    </citation>
    <scope>NUCLEOTIDE SEQUENCE [LARGE SCALE GENOMIC DNA]</scope>
    <source>
        <strain evidence="1 2">BZ-SZ-XJ18</strain>
    </source>
</reference>
<keyword evidence="2" id="KW-1185">Reference proteome</keyword>
<dbReference type="EMBL" id="PVNS01000003">
    <property type="protein sequence ID" value="PRO66543.1"/>
    <property type="molecule type" value="Genomic_DNA"/>
</dbReference>
<name>A0A2P6MJV0_ALKUR</name>
<comment type="caution">
    <text evidence="1">The sequence shown here is derived from an EMBL/GenBank/DDBJ whole genome shotgun (WGS) entry which is preliminary data.</text>
</comment>
<proteinExistence type="predicted"/>